<feature type="region of interest" description="Disordered" evidence="10">
    <location>
        <begin position="500"/>
        <end position="529"/>
    </location>
</feature>
<dbReference type="GO" id="GO:0005524">
    <property type="term" value="F:ATP binding"/>
    <property type="evidence" value="ECO:0007669"/>
    <property type="project" value="UniProtKB-UniRule"/>
</dbReference>
<dbReference type="InterPro" id="IPR027640">
    <property type="entry name" value="Kinesin-like_fam"/>
</dbReference>
<dbReference type="GeneTree" id="ENSGT00940000154046"/>
<evidence type="ECO:0000256" key="10">
    <source>
        <dbReference type="SAM" id="MobiDB-lite"/>
    </source>
</evidence>
<dbReference type="PRINTS" id="PR00380">
    <property type="entry name" value="KINESINHEAVY"/>
</dbReference>
<evidence type="ECO:0000256" key="9">
    <source>
        <dbReference type="RuleBase" id="RU000394"/>
    </source>
</evidence>
<keyword evidence="2 9" id="KW-0493">Microtubule</keyword>
<protein>
    <recommendedName>
        <fullName evidence="9">Kinesin-like protein</fullName>
    </recommendedName>
</protein>
<comment type="similarity">
    <text evidence="7">Belongs to the TRAFAC class myosin-kinesin ATPase superfamily. Kinesin family. KIN-13 subfamily.</text>
</comment>
<feature type="binding site" evidence="8">
    <location>
        <begin position="257"/>
        <end position="264"/>
    </location>
    <ligand>
        <name>ATP</name>
        <dbReference type="ChEBI" id="CHEBI:30616"/>
    </ligand>
</feature>
<evidence type="ECO:0000256" key="4">
    <source>
        <dbReference type="ARBA" id="ARBA00022840"/>
    </source>
</evidence>
<reference evidence="12" key="2">
    <citation type="submission" date="2025-08" db="UniProtKB">
        <authorList>
            <consortium name="Ensembl"/>
        </authorList>
    </citation>
    <scope>IDENTIFICATION</scope>
</reference>
<dbReference type="Proteomes" id="UP000472265">
    <property type="component" value="Chromosome 5"/>
</dbReference>
<dbReference type="CDD" id="cd01367">
    <property type="entry name" value="KISc_KIF2_like"/>
    <property type="match status" value="1"/>
</dbReference>
<dbReference type="InterPro" id="IPR027417">
    <property type="entry name" value="P-loop_NTPase"/>
</dbReference>
<evidence type="ECO:0000313" key="12">
    <source>
        <dbReference type="Ensembl" id="ENSSAUP00010028478.1"/>
    </source>
</evidence>
<dbReference type="GO" id="GO:0003777">
    <property type="term" value="F:microtubule motor activity"/>
    <property type="evidence" value="ECO:0007669"/>
    <property type="project" value="InterPro"/>
</dbReference>
<dbReference type="Ensembl" id="ENSSAUT00010030027.1">
    <property type="protein sequence ID" value="ENSSAUP00010028478.1"/>
    <property type="gene ID" value="ENSSAUG00010012269.1"/>
</dbReference>
<dbReference type="InterPro" id="IPR013761">
    <property type="entry name" value="SAM/pointed_sf"/>
</dbReference>
<sequence>MTLCLYECLKAAGLQRHYARFTSVGVHRAAHLSGLTMEDYPILGIRSMEDRTRLFNLVFGHQSNHHIGANAKQDIMEELSINNSHARFSTRFALSRRPKPRPATAASRKFSDQPVGRKDTKEVSRKEMSTNIASEHTAKATPVYESKTAAGYNYGLPLSSPQPGAQRISVCVRKRPLTCTERRAGEADVVTALSGECVIVHESKEAVDLTEYILQHRFYFDQVFGEESSNEEVYRRTAYPLVQHMLNGGKATCFAYGQTGAGKTHTMLGSSPGRPGLYALAVRDIFAHLSTTHTRSPLLVYVSFFEIYCGQLYDLLDHRKRLFAREDGQKVVHIAGLRDVRVDSVSSLLEVISQGTEERTQGMSGVNPLSSRSHALLQIQLRRLNQQIAGRMWFVDLAGSERASDTKEPDRQSRMEGAEINQSLLALKECIRSLDQEQSHTPFRQSKLTQVLKDSFVGDSMTCMIANISPGHLATEHTLNTLRYADREGERRSIERRIQVESSRDTYSEAERQRERDLQKVDGRDKDRERHLRQYHQQLQQFMPSSASSAFSSSNQASLSSSVSASSCSPLRHSSHSSVSALMLEEALDVRRARVEVGTDDNREQKLLSFSSAEICLQTKTSPNSSITFFLIQSIFRWHVVQAHWEQLEEMETLCRKDGRLLGQQPDMVRIVTFVCSFLFVRFTILMHVYLSSLCVPILTGIWGVRPQAEGDHGEKGSVCPQHDSSAAAIPKDQKF</sequence>
<evidence type="ECO:0000313" key="13">
    <source>
        <dbReference type="Proteomes" id="UP000472265"/>
    </source>
</evidence>
<dbReference type="SUPFAM" id="SSF47769">
    <property type="entry name" value="SAM/Pointed domain"/>
    <property type="match status" value="1"/>
</dbReference>
<keyword evidence="3 8" id="KW-0547">Nucleotide-binding</keyword>
<feature type="domain" description="Kinesin motor" evidence="11">
    <location>
        <begin position="167"/>
        <end position="491"/>
    </location>
</feature>
<dbReference type="InParanoid" id="A0A671VN98"/>
<dbReference type="GO" id="GO:0007018">
    <property type="term" value="P:microtubule-based movement"/>
    <property type="evidence" value="ECO:0007669"/>
    <property type="project" value="InterPro"/>
</dbReference>
<dbReference type="AlphaFoldDB" id="A0A671VN98"/>
<feature type="region of interest" description="Disordered" evidence="10">
    <location>
        <begin position="714"/>
        <end position="736"/>
    </location>
</feature>
<dbReference type="InterPro" id="IPR036961">
    <property type="entry name" value="Kinesin_motor_dom_sf"/>
</dbReference>
<dbReference type="PROSITE" id="PS50067">
    <property type="entry name" value="KINESIN_MOTOR_2"/>
    <property type="match status" value="1"/>
</dbReference>
<feature type="compositionally biased region" description="Basic and acidic residues" evidence="10">
    <location>
        <begin position="109"/>
        <end position="128"/>
    </location>
</feature>
<dbReference type="PANTHER" id="PTHR47971:SF20">
    <property type="entry name" value="KINESIN-LIKE PROTEIN KIF24"/>
    <property type="match status" value="1"/>
</dbReference>
<evidence type="ECO:0000256" key="6">
    <source>
        <dbReference type="ARBA" id="ARBA00023212"/>
    </source>
</evidence>
<reference evidence="12" key="1">
    <citation type="submission" date="2021-04" db="EMBL/GenBank/DDBJ databases">
        <authorList>
            <consortium name="Wellcome Sanger Institute Data Sharing"/>
        </authorList>
    </citation>
    <scope>NUCLEOTIDE SEQUENCE [LARGE SCALE GENOMIC DNA]</scope>
</reference>
<feature type="region of interest" description="Disordered" evidence="10">
    <location>
        <begin position="94"/>
        <end position="129"/>
    </location>
</feature>
<comment type="subcellular location">
    <subcellularLocation>
        <location evidence="1">Cytoplasm</location>
        <location evidence="1">Cytoskeleton</location>
    </subcellularLocation>
</comment>
<accession>A0A671VN98</accession>
<dbReference type="SUPFAM" id="SSF52540">
    <property type="entry name" value="P-loop containing nucleoside triphosphate hydrolases"/>
    <property type="match status" value="1"/>
</dbReference>
<evidence type="ECO:0000256" key="1">
    <source>
        <dbReference type="ARBA" id="ARBA00004245"/>
    </source>
</evidence>
<keyword evidence="6" id="KW-0206">Cytoskeleton</keyword>
<keyword evidence="13" id="KW-1185">Reference proteome</keyword>
<dbReference type="SMART" id="SM00129">
    <property type="entry name" value="KISc"/>
    <property type="match status" value="1"/>
</dbReference>
<evidence type="ECO:0000256" key="2">
    <source>
        <dbReference type="ARBA" id="ARBA00022701"/>
    </source>
</evidence>
<reference evidence="12" key="3">
    <citation type="submission" date="2025-09" db="UniProtKB">
        <authorList>
            <consortium name="Ensembl"/>
        </authorList>
    </citation>
    <scope>IDENTIFICATION</scope>
</reference>
<dbReference type="GO" id="GO:0005874">
    <property type="term" value="C:microtubule"/>
    <property type="evidence" value="ECO:0007669"/>
    <property type="project" value="UniProtKB-KW"/>
</dbReference>
<keyword evidence="4 8" id="KW-0067">ATP-binding</keyword>
<evidence type="ECO:0000259" key="11">
    <source>
        <dbReference type="PROSITE" id="PS50067"/>
    </source>
</evidence>
<organism evidence="12 13">
    <name type="scientific">Sparus aurata</name>
    <name type="common">Gilthead sea bream</name>
    <dbReference type="NCBI Taxonomy" id="8175"/>
    <lineage>
        <taxon>Eukaryota</taxon>
        <taxon>Metazoa</taxon>
        <taxon>Chordata</taxon>
        <taxon>Craniata</taxon>
        <taxon>Vertebrata</taxon>
        <taxon>Euteleostomi</taxon>
        <taxon>Actinopterygii</taxon>
        <taxon>Neopterygii</taxon>
        <taxon>Teleostei</taxon>
        <taxon>Neoteleostei</taxon>
        <taxon>Acanthomorphata</taxon>
        <taxon>Eupercaria</taxon>
        <taxon>Spariformes</taxon>
        <taxon>Sparidae</taxon>
        <taxon>Sparus</taxon>
    </lineage>
</organism>
<keyword evidence="5 8" id="KW-0505">Motor protein</keyword>
<dbReference type="PANTHER" id="PTHR47971">
    <property type="entry name" value="KINESIN-RELATED PROTEIN 6"/>
    <property type="match status" value="1"/>
</dbReference>
<evidence type="ECO:0000256" key="3">
    <source>
        <dbReference type="ARBA" id="ARBA00022741"/>
    </source>
</evidence>
<evidence type="ECO:0000256" key="5">
    <source>
        <dbReference type="ARBA" id="ARBA00023175"/>
    </source>
</evidence>
<dbReference type="InterPro" id="IPR001752">
    <property type="entry name" value="Kinesin_motor_dom"/>
</dbReference>
<evidence type="ECO:0000256" key="8">
    <source>
        <dbReference type="PROSITE-ProRule" id="PRU00283"/>
    </source>
</evidence>
<gene>
    <name evidence="12" type="primary">LOC115581165</name>
</gene>
<dbReference type="Pfam" id="PF00225">
    <property type="entry name" value="Kinesin"/>
    <property type="match status" value="1"/>
</dbReference>
<dbReference type="PROSITE" id="PS00411">
    <property type="entry name" value="KINESIN_MOTOR_1"/>
    <property type="match status" value="1"/>
</dbReference>
<proteinExistence type="inferred from homology"/>
<dbReference type="GO" id="GO:0008017">
    <property type="term" value="F:microtubule binding"/>
    <property type="evidence" value="ECO:0007669"/>
    <property type="project" value="InterPro"/>
</dbReference>
<dbReference type="InterPro" id="IPR019821">
    <property type="entry name" value="Kinesin_motor_CS"/>
</dbReference>
<evidence type="ECO:0000256" key="7">
    <source>
        <dbReference type="ARBA" id="ARBA00061030"/>
    </source>
</evidence>
<dbReference type="GO" id="GO:0007019">
    <property type="term" value="P:microtubule depolymerization"/>
    <property type="evidence" value="ECO:0007669"/>
    <property type="project" value="TreeGrafter"/>
</dbReference>
<dbReference type="Gene3D" id="3.40.850.10">
    <property type="entry name" value="Kinesin motor domain"/>
    <property type="match status" value="1"/>
</dbReference>
<name>A0A671VN98_SPAAU</name>
<keyword evidence="6" id="KW-0963">Cytoplasm</keyword>
<dbReference type="FunFam" id="3.40.850.10:FF:000012">
    <property type="entry name" value="Kinesin-like protein"/>
    <property type="match status" value="1"/>
</dbReference>